<dbReference type="AlphaFoldDB" id="A0A9D7K4K5"/>
<organism evidence="2 3">
    <name type="scientific">Candidatus Proximibacter danicus</name>
    <dbReference type="NCBI Taxonomy" id="2954365"/>
    <lineage>
        <taxon>Bacteria</taxon>
        <taxon>Pseudomonadati</taxon>
        <taxon>Pseudomonadota</taxon>
        <taxon>Betaproteobacteria</taxon>
        <taxon>Candidatus Proximibacter</taxon>
    </lineage>
</organism>
<gene>
    <name evidence="2" type="ORF">IPL58_10860</name>
</gene>
<name>A0A9D7K4K5_9PROT</name>
<evidence type="ECO:0000256" key="1">
    <source>
        <dbReference type="SAM" id="MobiDB-lite"/>
    </source>
</evidence>
<evidence type="ECO:0000313" key="2">
    <source>
        <dbReference type="EMBL" id="MBK8524557.1"/>
    </source>
</evidence>
<feature type="region of interest" description="Disordered" evidence="1">
    <location>
        <begin position="61"/>
        <end position="89"/>
    </location>
</feature>
<reference evidence="2" key="1">
    <citation type="submission" date="2020-10" db="EMBL/GenBank/DDBJ databases">
        <title>Connecting structure to function with the recovery of over 1000 high-quality activated sludge metagenome-assembled genomes encoding full-length rRNA genes using long-read sequencing.</title>
        <authorList>
            <person name="Singleton C.M."/>
            <person name="Petriglieri F."/>
            <person name="Kristensen J.M."/>
            <person name="Kirkegaard R.H."/>
            <person name="Michaelsen T.Y."/>
            <person name="Andersen M.H."/>
            <person name="Karst S.M."/>
            <person name="Dueholm M.S."/>
            <person name="Nielsen P.H."/>
            <person name="Albertsen M."/>
        </authorList>
    </citation>
    <scope>NUCLEOTIDE SEQUENCE</scope>
    <source>
        <strain evidence="2">Hirt_18-Q3-R61-65_BATAC.395</strain>
    </source>
</reference>
<comment type="caution">
    <text evidence="2">The sequence shown here is derived from an EMBL/GenBank/DDBJ whole genome shotgun (WGS) entry which is preliminary data.</text>
</comment>
<sequence length="113" mass="12433">MTAGIWAFGFFILTILLKDAIGILQGEISYGSSQATSKQELRQDHEQKLIPNVDPRALLQRSRLRCSPKKQGSGKPKKRTASKTVKGAREITKREIKPGLPNIKCSATTDAVL</sequence>
<dbReference type="EMBL" id="JADJUC010000011">
    <property type="protein sequence ID" value="MBK8524557.1"/>
    <property type="molecule type" value="Genomic_DNA"/>
</dbReference>
<protein>
    <submittedName>
        <fullName evidence="2">Uncharacterized protein</fullName>
    </submittedName>
</protein>
<dbReference type="Proteomes" id="UP000886689">
    <property type="component" value="Unassembled WGS sequence"/>
</dbReference>
<proteinExistence type="predicted"/>
<accession>A0A9D7K4K5</accession>
<evidence type="ECO:0000313" key="3">
    <source>
        <dbReference type="Proteomes" id="UP000886689"/>
    </source>
</evidence>